<evidence type="ECO:0000256" key="6">
    <source>
        <dbReference type="SAM" id="Phobius"/>
    </source>
</evidence>
<feature type="transmembrane region" description="Helical" evidence="6">
    <location>
        <begin position="40"/>
        <end position="63"/>
    </location>
</feature>
<feature type="transmembrane region" description="Helical" evidence="6">
    <location>
        <begin position="70"/>
        <end position="89"/>
    </location>
</feature>
<keyword evidence="4 6" id="KW-1133">Transmembrane helix</keyword>
<dbReference type="GO" id="GO:0005886">
    <property type="term" value="C:plasma membrane"/>
    <property type="evidence" value="ECO:0007669"/>
    <property type="project" value="UniProtKB-SubCell"/>
</dbReference>
<dbReference type="OrthoDB" id="792366at2"/>
<feature type="transmembrane region" description="Helical" evidence="6">
    <location>
        <begin position="109"/>
        <end position="132"/>
    </location>
</feature>
<evidence type="ECO:0000256" key="1">
    <source>
        <dbReference type="ARBA" id="ARBA00004651"/>
    </source>
</evidence>
<proteinExistence type="predicted"/>
<evidence type="ECO:0000256" key="5">
    <source>
        <dbReference type="ARBA" id="ARBA00023136"/>
    </source>
</evidence>
<gene>
    <name evidence="7" type="ORF">HMF3257_02435</name>
</gene>
<protein>
    <recommendedName>
        <fullName evidence="9">LysE family transporter</fullName>
    </recommendedName>
</protein>
<evidence type="ECO:0000256" key="2">
    <source>
        <dbReference type="ARBA" id="ARBA00022475"/>
    </source>
</evidence>
<evidence type="ECO:0000256" key="4">
    <source>
        <dbReference type="ARBA" id="ARBA00022989"/>
    </source>
</evidence>
<evidence type="ECO:0008006" key="9">
    <source>
        <dbReference type="Google" id="ProtNLM"/>
    </source>
</evidence>
<keyword evidence="8" id="KW-1185">Reference proteome</keyword>
<accession>A0A327NGZ5</accession>
<organism evidence="7 8">
    <name type="scientific">Spirosoma telluris</name>
    <dbReference type="NCBI Taxonomy" id="2183553"/>
    <lineage>
        <taxon>Bacteria</taxon>
        <taxon>Pseudomonadati</taxon>
        <taxon>Bacteroidota</taxon>
        <taxon>Cytophagia</taxon>
        <taxon>Cytophagales</taxon>
        <taxon>Cytophagaceae</taxon>
        <taxon>Spirosoma</taxon>
    </lineage>
</organism>
<dbReference type="InterPro" id="IPR001123">
    <property type="entry name" value="LeuE-type"/>
</dbReference>
<keyword evidence="3 6" id="KW-0812">Transmembrane</keyword>
<dbReference type="EMBL" id="QLII01000001">
    <property type="protein sequence ID" value="RAI73569.1"/>
    <property type="molecule type" value="Genomic_DNA"/>
</dbReference>
<evidence type="ECO:0000256" key="3">
    <source>
        <dbReference type="ARBA" id="ARBA00022692"/>
    </source>
</evidence>
<keyword evidence="5 6" id="KW-0472">Membrane</keyword>
<name>A0A327NGZ5_9BACT</name>
<reference evidence="7 8" key="1">
    <citation type="submission" date="2018-06" db="EMBL/GenBank/DDBJ databases">
        <title>Spirosoma sp. HMF3257 Genome sequencing and assembly.</title>
        <authorList>
            <person name="Kang H."/>
            <person name="Cha I."/>
            <person name="Kim H."/>
            <person name="Kang J."/>
            <person name="Joh K."/>
        </authorList>
    </citation>
    <scope>NUCLEOTIDE SEQUENCE [LARGE SCALE GENOMIC DNA]</scope>
    <source>
        <strain evidence="7 8">HMF3257</strain>
    </source>
</reference>
<comment type="subcellular location">
    <subcellularLocation>
        <location evidence="1">Cell membrane</location>
        <topology evidence="1">Multi-pass membrane protein</topology>
    </subcellularLocation>
</comment>
<comment type="caution">
    <text evidence="7">The sequence shown here is derived from an EMBL/GenBank/DDBJ whole genome shotgun (WGS) entry which is preliminary data.</text>
</comment>
<dbReference type="AlphaFoldDB" id="A0A327NGZ5"/>
<evidence type="ECO:0000313" key="7">
    <source>
        <dbReference type="EMBL" id="RAI73569.1"/>
    </source>
</evidence>
<dbReference type="RefSeq" id="WP_111340448.1">
    <property type="nucleotide sequence ID" value="NZ_QLII01000001.1"/>
</dbReference>
<feature type="transmembrane region" description="Helical" evidence="6">
    <location>
        <begin position="152"/>
        <end position="172"/>
    </location>
</feature>
<keyword evidence="2" id="KW-1003">Cell membrane</keyword>
<dbReference type="Pfam" id="PF01810">
    <property type="entry name" value="LysE"/>
    <property type="match status" value="1"/>
</dbReference>
<evidence type="ECO:0000313" key="8">
    <source>
        <dbReference type="Proteomes" id="UP000249016"/>
    </source>
</evidence>
<sequence>MLLLFLLVSSISFAGSIHPGTVNLAVVQTTLSQSRRAGLWLAFGGSLPEIAYSSLAAGGLMLIPTNSSWMTVLAYAPIPVLLGAGFAAFRQKPVVLNESVAHTRSLPFWKGVALGGTNPQLLPFWSAVWLYLSRATIGSQMVIPTGQSASQWVFALGTAAGAFGLLVVVVWLTDWQRQRIVQYLNGPWINRLTGGFFMGMALWQTIQVLTA</sequence>
<dbReference type="Proteomes" id="UP000249016">
    <property type="component" value="Unassembled WGS sequence"/>
</dbReference>
<dbReference type="GO" id="GO:0006865">
    <property type="term" value="P:amino acid transport"/>
    <property type="evidence" value="ECO:0007669"/>
    <property type="project" value="InterPro"/>
</dbReference>